<reference evidence="6 7" key="1">
    <citation type="journal article" date="2010" name="Plant Cell">
        <title>The Chlorella variabilis NC64A genome reveals adaptation to photosymbiosis, coevolution with viruses, and cryptic sex.</title>
        <authorList>
            <person name="Blanc G."/>
            <person name="Duncan G."/>
            <person name="Agarkova I."/>
            <person name="Borodovsky M."/>
            <person name="Gurnon J."/>
            <person name="Kuo A."/>
            <person name="Lindquist E."/>
            <person name="Lucas S."/>
            <person name="Pangilinan J."/>
            <person name="Polle J."/>
            <person name="Salamov A."/>
            <person name="Terry A."/>
            <person name="Yamada T."/>
            <person name="Dunigan D.D."/>
            <person name="Grigoriev I.V."/>
            <person name="Claverie J.M."/>
            <person name="Van Etten J.L."/>
        </authorList>
    </citation>
    <scope>NUCLEOTIDE SEQUENCE [LARGE SCALE GENOMIC DNA]</scope>
    <source>
        <strain evidence="6 7">NC64A</strain>
    </source>
</reference>
<dbReference type="GeneID" id="17355122"/>
<feature type="region of interest" description="Disordered" evidence="4">
    <location>
        <begin position="165"/>
        <end position="224"/>
    </location>
</feature>
<dbReference type="Pfam" id="PF06203">
    <property type="entry name" value="CCT"/>
    <property type="match status" value="1"/>
</dbReference>
<keyword evidence="2 3" id="KW-0539">Nucleus</keyword>
<accession>E1ZEK7</accession>
<feature type="domain" description="CCT" evidence="5">
    <location>
        <begin position="189"/>
        <end position="231"/>
    </location>
</feature>
<evidence type="ECO:0000256" key="2">
    <source>
        <dbReference type="ARBA" id="ARBA00023242"/>
    </source>
</evidence>
<dbReference type="OrthoDB" id="153872at2759"/>
<dbReference type="STRING" id="554065.E1ZEK7"/>
<gene>
    <name evidence="6" type="ORF">CHLNCDRAFT_133921</name>
</gene>
<dbReference type="Proteomes" id="UP000008141">
    <property type="component" value="Unassembled WGS sequence"/>
</dbReference>
<protein>
    <submittedName>
        <fullName evidence="6">Expressed protein</fullName>
    </submittedName>
</protein>
<comment type="subcellular location">
    <subcellularLocation>
        <location evidence="1 3">Nucleus</location>
    </subcellularLocation>
</comment>
<evidence type="ECO:0000256" key="1">
    <source>
        <dbReference type="ARBA" id="ARBA00004123"/>
    </source>
</evidence>
<name>E1ZEK7_CHLVA</name>
<evidence type="ECO:0000256" key="4">
    <source>
        <dbReference type="SAM" id="MobiDB-lite"/>
    </source>
</evidence>
<dbReference type="KEGG" id="cvr:CHLNCDRAFT_133921"/>
<sequence length="254" mass="26414">MTAVSFLTLPGSLPFLECSEHSDFDDLLTVPQHNDFSLSSSSSLDATEFFLGEIGSAEATSSVSIAPASPASSRLQELTSSFPLALDDLERAQQQLEPVPAPLPLGLHGLKLKLDFGSVMSAWHSVGGGAHPFHMTGPALSAVTAAIPSATDLEASLAAASVPAMGASPAGSTAEPAGPSSTAAATAAAAEASRMRDRKASRKSSERKLVYPARKVSADKRPRIKGRFVTKAEFELMAPPRVSHDRLVPGLVRA</sequence>
<dbReference type="AlphaFoldDB" id="E1ZEK7"/>
<keyword evidence="7" id="KW-1185">Reference proteome</keyword>
<evidence type="ECO:0000313" key="6">
    <source>
        <dbReference type="EMBL" id="EFN55679.1"/>
    </source>
</evidence>
<dbReference type="RefSeq" id="XP_005847781.1">
    <property type="nucleotide sequence ID" value="XM_005847719.1"/>
</dbReference>
<feature type="compositionally biased region" description="Low complexity" evidence="4">
    <location>
        <begin position="172"/>
        <end position="192"/>
    </location>
</feature>
<dbReference type="InParanoid" id="E1ZEK7"/>
<evidence type="ECO:0000313" key="7">
    <source>
        <dbReference type="Proteomes" id="UP000008141"/>
    </source>
</evidence>
<organism evidence="7">
    <name type="scientific">Chlorella variabilis</name>
    <name type="common">Green alga</name>
    <dbReference type="NCBI Taxonomy" id="554065"/>
    <lineage>
        <taxon>Eukaryota</taxon>
        <taxon>Viridiplantae</taxon>
        <taxon>Chlorophyta</taxon>
        <taxon>core chlorophytes</taxon>
        <taxon>Trebouxiophyceae</taxon>
        <taxon>Chlorellales</taxon>
        <taxon>Chlorellaceae</taxon>
        <taxon>Chlorella clade</taxon>
        <taxon>Chlorella</taxon>
    </lineage>
</organism>
<evidence type="ECO:0000256" key="3">
    <source>
        <dbReference type="PROSITE-ProRule" id="PRU00357"/>
    </source>
</evidence>
<proteinExistence type="predicted"/>
<evidence type="ECO:0000259" key="5">
    <source>
        <dbReference type="PROSITE" id="PS51017"/>
    </source>
</evidence>
<dbReference type="EMBL" id="GL433844">
    <property type="protein sequence ID" value="EFN55679.1"/>
    <property type="molecule type" value="Genomic_DNA"/>
</dbReference>
<dbReference type="PROSITE" id="PS51017">
    <property type="entry name" value="CCT"/>
    <property type="match status" value="1"/>
</dbReference>
<dbReference type="GO" id="GO:0005634">
    <property type="term" value="C:nucleus"/>
    <property type="evidence" value="ECO:0007669"/>
    <property type="project" value="UniProtKB-SubCell"/>
</dbReference>
<dbReference type="InterPro" id="IPR010402">
    <property type="entry name" value="CCT_domain"/>
</dbReference>